<reference evidence="1 2" key="1">
    <citation type="submission" date="2012-01" db="EMBL/GenBank/DDBJ databases">
        <title>Complete sequence of Desulfotomaculum gibsoniae DSM 7213.</title>
        <authorList>
            <consortium name="US DOE Joint Genome Institute"/>
            <person name="Lucas S."/>
            <person name="Han J."/>
            <person name="Lapidus A."/>
            <person name="Cheng J.-F."/>
            <person name="Goodwin L."/>
            <person name="Pitluck S."/>
            <person name="Peters L."/>
            <person name="Ovchinnikova G."/>
            <person name="Teshima H."/>
            <person name="Detter J.C."/>
            <person name="Han C."/>
            <person name="Tapia R."/>
            <person name="Land M."/>
            <person name="Hauser L."/>
            <person name="Kyrpides N."/>
            <person name="Ivanova N."/>
            <person name="Pagani I."/>
            <person name="Parshina S."/>
            <person name="Plugge C."/>
            <person name="Muyzer G."/>
            <person name="Kuever J."/>
            <person name="Ivanova A."/>
            <person name="Nazina T."/>
            <person name="Klenk H.-P."/>
            <person name="Brambilla E."/>
            <person name="Spring S."/>
            <person name="Stams A.F."/>
            <person name="Woyke T."/>
        </authorList>
    </citation>
    <scope>NUCLEOTIDE SEQUENCE [LARGE SCALE GENOMIC DNA]</scope>
    <source>
        <strain evidence="1 2">DSM 7213</strain>
    </source>
</reference>
<dbReference type="STRING" id="767817.Desgi_3434"/>
<keyword evidence="2" id="KW-1185">Reference proteome</keyword>
<evidence type="ECO:0000313" key="1">
    <source>
        <dbReference type="EMBL" id="AGL02777.1"/>
    </source>
</evidence>
<dbReference type="OrthoDB" id="1808014at2"/>
<evidence type="ECO:0000313" key="2">
    <source>
        <dbReference type="Proteomes" id="UP000013520"/>
    </source>
</evidence>
<accession>R4KMJ1</accession>
<organism evidence="1 2">
    <name type="scientific">Desulfoscipio gibsoniae DSM 7213</name>
    <dbReference type="NCBI Taxonomy" id="767817"/>
    <lineage>
        <taxon>Bacteria</taxon>
        <taxon>Bacillati</taxon>
        <taxon>Bacillota</taxon>
        <taxon>Clostridia</taxon>
        <taxon>Eubacteriales</taxon>
        <taxon>Desulfallaceae</taxon>
        <taxon>Desulfoscipio</taxon>
    </lineage>
</organism>
<dbReference type="HOGENOM" id="CLU_2057577_0_0_9"/>
<dbReference type="AlphaFoldDB" id="R4KMJ1"/>
<dbReference type="EMBL" id="CP003273">
    <property type="protein sequence ID" value="AGL02777.1"/>
    <property type="molecule type" value="Genomic_DNA"/>
</dbReference>
<dbReference type="Proteomes" id="UP000013520">
    <property type="component" value="Chromosome"/>
</dbReference>
<gene>
    <name evidence="1" type="ORF">Desgi_3434</name>
</gene>
<sequence length="119" mass="13688">MPWPCRLVDIQKLIKRGEKPKPGDMWFAPWIDDEHSNLSPEYKRDWKGKRPPLYVKLPDDRIWCVDFKSSDKNLSWTVKGVPPQITVYPSVNSPGPGGYHGLLICGFLSEDLDGRTHLK</sequence>
<dbReference type="RefSeq" id="WP_006524586.1">
    <property type="nucleotide sequence ID" value="NC_021184.1"/>
</dbReference>
<protein>
    <submittedName>
        <fullName evidence="1">Uncharacterized protein</fullName>
    </submittedName>
</protein>
<dbReference type="KEGG" id="dgi:Desgi_3434"/>
<name>R4KMJ1_9FIRM</name>
<proteinExistence type="predicted"/>